<evidence type="ECO:0000313" key="4">
    <source>
        <dbReference type="Proteomes" id="UP000199622"/>
    </source>
</evidence>
<keyword evidence="1 2" id="KW-0732">Signal</keyword>
<evidence type="ECO:0000256" key="1">
    <source>
        <dbReference type="ARBA" id="ARBA00022729"/>
    </source>
</evidence>
<keyword evidence="4" id="KW-1185">Reference proteome</keyword>
<dbReference type="EMBL" id="FNSO01000004">
    <property type="protein sequence ID" value="SED26568.1"/>
    <property type="molecule type" value="Genomic_DNA"/>
</dbReference>
<dbReference type="Gene3D" id="2.40.10.10">
    <property type="entry name" value="Trypsin-like serine proteases"/>
    <property type="match status" value="2"/>
</dbReference>
<feature type="signal peptide" evidence="2">
    <location>
        <begin position="1"/>
        <end position="29"/>
    </location>
</feature>
<dbReference type="InterPro" id="IPR043504">
    <property type="entry name" value="Peptidase_S1_PA_chymotrypsin"/>
</dbReference>
<feature type="chain" id="PRO_5011662371" description="V8-like Glu-specific endopeptidase" evidence="2">
    <location>
        <begin position="30"/>
        <end position="332"/>
    </location>
</feature>
<organism evidence="3 4">
    <name type="scientific">Amycolatopsis tolypomycina</name>
    <dbReference type="NCBI Taxonomy" id="208445"/>
    <lineage>
        <taxon>Bacteria</taxon>
        <taxon>Bacillati</taxon>
        <taxon>Actinomycetota</taxon>
        <taxon>Actinomycetes</taxon>
        <taxon>Pseudonocardiales</taxon>
        <taxon>Pseudonocardiaceae</taxon>
        <taxon>Amycolatopsis</taxon>
    </lineage>
</organism>
<reference evidence="4" key="1">
    <citation type="submission" date="2016-10" db="EMBL/GenBank/DDBJ databases">
        <authorList>
            <person name="Varghese N."/>
            <person name="Submissions S."/>
        </authorList>
    </citation>
    <scope>NUCLEOTIDE SEQUENCE [LARGE SCALE GENOMIC DNA]</scope>
    <source>
        <strain evidence="4">DSM 44544</strain>
    </source>
</reference>
<dbReference type="AlphaFoldDB" id="A0A1H4ZAD7"/>
<dbReference type="Proteomes" id="UP000199622">
    <property type="component" value="Unassembled WGS sequence"/>
</dbReference>
<evidence type="ECO:0000313" key="3">
    <source>
        <dbReference type="EMBL" id="SED26568.1"/>
    </source>
</evidence>
<accession>A0A1H4ZAD7</accession>
<evidence type="ECO:0008006" key="5">
    <source>
        <dbReference type="Google" id="ProtNLM"/>
    </source>
</evidence>
<proteinExistence type="predicted"/>
<dbReference type="PANTHER" id="PTHR15462">
    <property type="entry name" value="SERINE PROTEASE"/>
    <property type="match status" value="1"/>
</dbReference>
<dbReference type="InterPro" id="IPR050966">
    <property type="entry name" value="Glutamyl_endopeptidase"/>
</dbReference>
<dbReference type="STRING" id="208445.SAMN04489727_7154"/>
<protein>
    <recommendedName>
        <fullName evidence="5">V8-like Glu-specific endopeptidase</fullName>
    </recommendedName>
</protein>
<evidence type="ECO:0000256" key="2">
    <source>
        <dbReference type="SAM" id="SignalP"/>
    </source>
</evidence>
<sequence>MIFKRRSMLAAISAMTLAASMLITVPATAGTVAKTDSMTGSAAQVWDESAGAQRTVSAEDAQRIVSDYWTPSRLASAVPAAAPAGPADKELPALTAKAVTAADPALPTGDKATRDAWFSYTNGKIYYVDPRDSKRYMCSGSAVNSGSKRLVVTAGHCAVVGGGNGQVMLNWIFIPGYDHGSEPRGRFSAYWFHYSTGWSVSNNWQRDFAFVVTNTNGSGQKVVNAAGGHGFRVNGSYSRFVHIAGYPGDRDSGEVQWYCWGTTDRWPSANAYRLGCNFGGGSSGGPWLEDYQSNGLGYVISAMQGNLDGNNSGPYYDNHVLAVFNAAKDHAP</sequence>
<name>A0A1H4ZAD7_9PSEU</name>
<gene>
    <name evidence="3" type="ORF">SAMN04489727_7154</name>
</gene>
<dbReference type="InterPro" id="IPR009003">
    <property type="entry name" value="Peptidase_S1_PA"/>
</dbReference>
<dbReference type="SUPFAM" id="SSF50494">
    <property type="entry name" value="Trypsin-like serine proteases"/>
    <property type="match status" value="1"/>
</dbReference>